<dbReference type="Proteomes" id="UP001595967">
    <property type="component" value="Unassembled WGS sequence"/>
</dbReference>
<dbReference type="PANTHER" id="PTHR47235">
    <property type="entry name" value="BLR6548 PROTEIN"/>
    <property type="match status" value="1"/>
</dbReference>
<comment type="similarity">
    <text evidence="1">Belongs to the leucine-binding protein family.</text>
</comment>
<evidence type="ECO:0000256" key="3">
    <source>
        <dbReference type="SAM" id="SignalP"/>
    </source>
</evidence>
<feature type="signal peptide" evidence="3">
    <location>
        <begin position="1"/>
        <end position="28"/>
    </location>
</feature>
<accession>A0ABV9GY87</accession>
<evidence type="ECO:0000313" key="6">
    <source>
        <dbReference type="Proteomes" id="UP001595967"/>
    </source>
</evidence>
<evidence type="ECO:0000256" key="1">
    <source>
        <dbReference type="ARBA" id="ARBA00010062"/>
    </source>
</evidence>
<name>A0ABV9GY87_9BURK</name>
<feature type="domain" description="Leucine-binding protein" evidence="4">
    <location>
        <begin position="35"/>
        <end position="398"/>
    </location>
</feature>
<evidence type="ECO:0000259" key="4">
    <source>
        <dbReference type="Pfam" id="PF13458"/>
    </source>
</evidence>
<dbReference type="InterPro" id="IPR028082">
    <property type="entry name" value="Peripla_BP_I"/>
</dbReference>
<dbReference type="Pfam" id="PF13458">
    <property type="entry name" value="Peripla_BP_6"/>
    <property type="match status" value="1"/>
</dbReference>
<dbReference type="CDD" id="cd06334">
    <property type="entry name" value="PBP1_ABC_ligand_binding-like"/>
    <property type="match status" value="1"/>
</dbReference>
<dbReference type="SUPFAM" id="SSF53822">
    <property type="entry name" value="Periplasmic binding protein-like I"/>
    <property type="match status" value="1"/>
</dbReference>
<dbReference type="Gene3D" id="3.40.50.2300">
    <property type="match status" value="2"/>
</dbReference>
<keyword evidence="2 3" id="KW-0732">Signal</keyword>
<comment type="caution">
    <text evidence="5">The sequence shown here is derived from an EMBL/GenBank/DDBJ whole genome shotgun (WGS) entry which is preliminary data.</text>
</comment>
<reference evidence="6" key="1">
    <citation type="journal article" date="2019" name="Int. J. Syst. Evol. Microbiol.">
        <title>The Global Catalogue of Microorganisms (GCM) 10K type strain sequencing project: providing services to taxonomists for standard genome sequencing and annotation.</title>
        <authorList>
            <consortium name="The Broad Institute Genomics Platform"/>
            <consortium name="The Broad Institute Genome Sequencing Center for Infectious Disease"/>
            <person name="Wu L."/>
            <person name="Ma J."/>
        </authorList>
    </citation>
    <scope>NUCLEOTIDE SEQUENCE [LARGE SCALE GENOMIC DNA]</scope>
    <source>
        <strain evidence="6">JCM 11650</strain>
    </source>
</reference>
<evidence type="ECO:0000313" key="5">
    <source>
        <dbReference type="EMBL" id="MFC4621700.1"/>
    </source>
</evidence>
<proteinExistence type="inferred from homology"/>
<evidence type="ECO:0000256" key="2">
    <source>
        <dbReference type="ARBA" id="ARBA00022729"/>
    </source>
</evidence>
<protein>
    <submittedName>
        <fullName evidence="5">ABC transporter substrate-binding protein</fullName>
    </submittedName>
</protein>
<feature type="chain" id="PRO_5047185510" evidence="3">
    <location>
        <begin position="29"/>
        <end position="438"/>
    </location>
</feature>
<sequence length="438" mass="48283">MKFKTIALATATVAASMGALLASPAAHAAEEQFMPLLVYRTGQFAPLGIPWADGKQDYLKLVNAKGGINGVKITFEECETAYDTGKGVECYERLKSRTNGSGSFDTQSTGITFAVSDKAPGDKTTIVTPGYGLSQSADGRVFEWNFPLLGNYWTAADSMIQDILKKEKGSLKGKKIALVYHDSPYGKEPIPLLEKRAAKEGFELLKLPVTPPGVEQKSTWLQVRQQKPDYVLLWSAGVMTPTAVREAQATGYPRDKMYGIWWAGSEHDVRDIGAGAKGYNTITIHNTAEHDKVHSDLKTMVYDKGDGASKDGKSVGSLAHTRGMVIAMLQVEAVRTAQEKFGKGKTMTSEQVRWGLENLNLTQERLNELGFGKVLRPVKTSCENHLGTDWARIAQWNGNKFEVVSDWYQADKSIVDPLVKEYGEKYAKEKNIQVRDCK</sequence>
<dbReference type="RefSeq" id="WP_377724744.1">
    <property type="nucleotide sequence ID" value="NZ_JBHSEW010000004.1"/>
</dbReference>
<keyword evidence="6" id="KW-1185">Reference proteome</keyword>
<dbReference type="EMBL" id="JBHSEW010000004">
    <property type="protein sequence ID" value="MFC4621700.1"/>
    <property type="molecule type" value="Genomic_DNA"/>
</dbReference>
<organism evidence="5 6">
    <name type="scientific">Comamonas nitrativorans</name>
    <dbReference type="NCBI Taxonomy" id="108437"/>
    <lineage>
        <taxon>Bacteria</taxon>
        <taxon>Pseudomonadati</taxon>
        <taxon>Pseudomonadota</taxon>
        <taxon>Betaproteobacteria</taxon>
        <taxon>Burkholderiales</taxon>
        <taxon>Comamonadaceae</taxon>
        <taxon>Comamonas</taxon>
    </lineage>
</organism>
<gene>
    <name evidence="5" type="ORF">ACFO3A_05670</name>
</gene>
<dbReference type="PANTHER" id="PTHR47235:SF1">
    <property type="entry name" value="BLR6548 PROTEIN"/>
    <property type="match status" value="1"/>
</dbReference>
<dbReference type="InterPro" id="IPR028081">
    <property type="entry name" value="Leu-bd"/>
</dbReference>